<dbReference type="GO" id="GO:0005743">
    <property type="term" value="C:mitochondrial inner membrane"/>
    <property type="evidence" value="ECO:0007669"/>
    <property type="project" value="UniProtKB-SubCell"/>
</dbReference>
<keyword evidence="3" id="KW-0999">Mitochondrion inner membrane</keyword>
<proteinExistence type="predicted"/>
<dbReference type="PROSITE" id="PS51758">
    <property type="entry name" value="LETM1_RBD"/>
    <property type="match status" value="1"/>
</dbReference>
<keyword evidence="2 8" id="KW-0812">Transmembrane</keyword>
<dbReference type="GO" id="GO:0030003">
    <property type="term" value="P:intracellular monoatomic cation homeostasis"/>
    <property type="evidence" value="ECO:0007669"/>
    <property type="project" value="TreeGrafter"/>
</dbReference>
<accession>A0AA41NAS4</accession>
<evidence type="ECO:0000256" key="4">
    <source>
        <dbReference type="ARBA" id="ARBA00022989"/>
    </source>
</evidence>
<dbReference type="InterPro" id="IPR044202">
    <property type="entry name" value="LETM1/MDM38-like"/>
</dbReference>
<dbReference type="PANTHER" id="PTHR14009:SF7">
    <property type="entry name" value="LETM1 DOMAIN-CONTAINING PROTEIN LETM2, MITOCHONDRIAL"/>
    <property type="match status" value="1"/>
</dbReference>
<dbReference type="Pfam" id="PF07766">
    <property type="entry name" value="LETM1_RBD"/>
    <property type="match status" value="1"/>
</dbReference>
<sequence length="358" mass="41948">MKNYRSKKYCYPSQSGNKTLHLRTRPIQKLHTSTCWLQQNPGKPQLEQIPEKAKVIISQSTKEIGTKIKEGKRSFRQKIMDELKYYYNGFYLLWIDTKIATKVVWRLLHGQVLTRRERRRLLRTCADFFRLVPFMVFIIVPFMEFLIPVFLKLFPEMLPSTFETESKKEEKQKKKMAAKLEVAKFLQETITEMARRNRAKMGDASTQLSSYVKQVQTGHKPSTKEILRFSKLFEDQLALEHLDRPQLVALCKLLELQTFGTNNLLRFQLLMTLKSIKADDKWLDLHLKENVPPSLLLLSRTFYLIDVKPKPIEIPQSAEVSNWVQGESVCVHNCLVSSYSQSWHFFWNLAQLALTSSL</sequence>
<comment type="subcellular location">
    <subcellularLocation>
        <location evidence="1">Mitochondrion inner membrane</location>
        <topology evidence="1">Single-pass membrane protein</topology>
    </subcellularLocation>
</comment>
<evidence type="ECO:0000256" key="5">
    <source>
        <dbReference type="ARBA" id="ARBA00023128"/>
    </source>
</evidence>
<organism evidence="10 11">
    <name type="scientific">Sciurus carolinensis</name>
    <name type="common">Eastern gray squirrel</name>
    <dbReference type="NCBI Taxonomy" id="30640"/>
    <lineage>
        <taxon>Eukaryota</taxon>
        <taxon>Metazoa</taxon>
        <taxon>Chordata</taxon>
        <taxon>Craniata</taxon>
        <taxon>Vertebrata</taxon>
        <taxon>Euteleostomi</taxon>
        <taxon>Mammalia</taxon>
        <taxon>Eutheria</taxon>
        <taxon>Euarchontoglires</taxon>
        <taxon>Glires</taxon>
        <taxon>Rodentia</taxon>
        <taxon>Sciuromorpha</taxon>
        <taxon>Sciuridae</taxon>
        <taxon>Sciurinae</taxon>
        <taxon>Sciurini</taxon>
        <taxon>Sciurus</taxon>
    </lineage>
</organism>
<evidence type="ECO:0000256" key="6">
    <source>
        <dbReference type="ARBA" id="ARBA00023136"/>
    </source>
</evidence>
<keyword evidence="6 8" id="KW-0472">Membrane</keyword>
<reference evidence="10" key="1">
    <citation type="submission" date="2020-03" db="EMBL/GenBank/DDBJ databases">
        <title>Studies in the Genomics of Life Span.</title>
        <authorList>
            <person name="Glass D."/>
        </authorList>
    </citation>
    <scope>NUCLEOTIDE SEQUENCE</scope>
    <source>
        <strain evidence="10">SUZIE</strain>
        <tissue evidence="10">Muscle</tissue>
    </source>
</reference>
<keyword evidence="4 8" id="KW-1133">Transmembrane helix</keyword>
<dbReference type="InterPro" id="IPR033122">
    <property type="entry name" value="LETM1-like_RBD"/>
</dbReference>
<dbReference type="AlphaFoldDB" id="A0AA41NAS4"/>
<evidence type="ECO:0000256" key="2">
    <source>
        <dbReference type="ARBA" id="ARBA00022692"/>
    </source>
</evidence>
<feature type="domain" description="Letm1 RBD" evidence="9">
    <location>
        <begin position="174"/>
        <end position="358"/>
    </location>
</feature>
<dbReference type="GO" id="GO:0043022">
    <property type="term" value="F:ribosome binding"/>
    <property type="evidence" value="ECO:0007669"/>
    <property type="project" value="InterPro"/>
</dbReference>
<feature type="transmembrane region" description="Helical" evidence="8">
    <location>
        <begin position="128"/>
        <end position="151"/>
    </location>
</feature>
<evidence type="ECO:0000313" key="10">
    <source>
        <dbReference type="EMBL" id="MBZ3886766.1"/>
    </source>
</evidence>
<dbReference type="PANTHER" id="PTHR14009">
    <property type="entry name" value="LEUCINE ZIPPER-EF-HAND CONTAINING TRANSMEMBRANE PROTEIN"/>
    <property type="match status" value="1"/>
</dbReference>
<keyword evidence="5 7" id="KW-0496">Mitochondrion</keyword>
<gene>
    <name evidence="10" type="ORF">SUZIE_189590</name>
</gene>
<name>A0AA41NAS4_SCICA</name>
<evidence type="ECO:0000259" key="9">
    <source>
        <dbReference type="PROSITE" id="PS51758"/>
    </source>
</evidence>
<dbReference type="Proteomes" id="UP001166674">
    <property type="component" value="Unassembled WGS sequence"/>
</dbReference>
<evidence type="ECO:0000256" key="7">
    <source>
        <dbReference type="PROSITE-ProRule" id="PRU01094"/>
    </source>
</evidence>
<dbReference type="InterPro" id="IPR045742">
    <property type="entry name" value="LETM2_N"/>
</dbReference>
<evidence type="ECO:0000256" key="1">
    <source>
        <dbReference type="ARBA" id="ARBA00004434"/>
    </source>
</evidence>
<comment type="caution">
    <text evidence="10">The sequence shown here is derived from an EMBL/GenBank/DDBJ whole genome shotgun (WGS) entry which is preliminary data.</text>
</comment>
<protein>
    <submittedName>
        <fullName evidence="10">LETM1 domain-containing protein LETM2, mitochondrial</fullName>
    </submittedName>
</protein>
<evidence type="ECO:0000256" key="3">
    <source>
        <dbReference type="ARBA" id="ARBA00022792"/>
    </source>
</evidence>
<evidence type="ECO:0000256" key="8">
    <source>
        <dbReference type="SAM" id="Phobius"/>
    </source>
</evidence>
<dbReference type="Pfam" id="PF19324">
    <property type="entry name" value="LETM2_N"/>
    <property type="match status" value="1"/>
</dbReference>
<evidence type="ECO:0000313" key="11">
    <source>
        <dbReference type="Proteomes" id="UP001166674"/>
    </source>
</evidence>
<dbReference type="EMBL" id="JAATJV010411900">
    <property type="protein sequence ID" value="MBZ3886766.1"/>
    <property type="molecule type" value="Genomic_DNA"/>
</dbReference>
<keyword evidence="11" id="KW-1185">Reference proteome</keyword>